<proteinExistence type="predicted"/>
<gene>
    <name evidence="2" type="ORF">WKW77_05210</name>
</gene>
<dbReference type="RefSeq" id="WP_340355779.1">
    <property type="nucleotide sequence ID" value="NZ_JBBKZU010000002.1"/>
</dbReference>
<keyword evidence="3" id="KW-1185">Reference proteome</keyword>
<evidence type="ECO:0000313" key="2">
    <source>
        <dbReference type="EMBL" id="MEJ8810457.1"/>
    </source>
</evidence>
<organism evidence="2 3">
    <name type="scientific">Variovorax ureilyticus</name>
    <dbReference type="NCBI Taxonomy" id="1836198"/>
    <lineage>
        <taxon>Bacteria</taxon>
        <taxon>Pseudomonadati</taxon>
        <taxon>Pseudomonadota</taxon>
        <taxon>Betaproteobacteria</taxon>
        <taxon>Burkholderiales</taxon>
        <taxon>Comamonadaceae</taxon>
        <taxon>Variovorax</taxon>
    </lineage>
</organism>
<sequence>MNPLVGALLLCAVCALYGCAGSPSPRSYPVCATDPGGYACQIERYQNVD</sequence>
<reference evidence="2 3" key="1">
    <citation type="submission" date="2024-03" db="EMBL/GenBank/DDBJ databases">
        <title>Novel species of the genus Variovorax.</title>
        <authorList>
            <person name="Liu Q."/>
            <person name="Xin Y.-H."/>
        </authorList>
    </citation>
    <scope>NUCLEOTIDE SEQUENCE [LARGE SCALE GENOMIC DNA]</scope>
    <source>
        <strain evidence="2 3">KACC 18899</strain>
    </source>
</reference>
<evidence type="ECO:0000256" key="1">
    <source>
        <dbReference type="SAM" id="SignalP"/>
    </source>
</evidence>
<protein>
    <recommendedName>
        <fullName evidence="4">Lipoprotein</fullName>
    </recommendedName>
</protein>
<comment type="caution">
    <text evidence="2">The sequence shown here is derived from an EMBL/GenBank/DDBJ whole genome shotgun (WGS) entry which is preliminary data.</text>
</comment>
<accession>A0ABU8V9X5</accession>
<keyword evidence="1" id="KW-0732">Signal</keyword>
<dbReference type="EMBL" id="JBBKZU010000002">
    <property type="protein sequence ID" value="MEJ8810457.1"/>
    <property type="molecule type" value="Genomic_DNA"/>
</dbReference>
<evidence type="ECO:0008006" key="4">
    <source>
        <dbReference type="Google" id="ProtNLM"/>
    </source>
</evidence>
<feature type="chain" id="PRO_5045176983" description="Lipoprotein" evidence="1">
    <location>
        <begin position="21"/>
        <end position="49"/>
    </location>
</feature>
<feature type="signal peptide" evidence="1">
    <location>
        <begin position="1"/>
        <end position="20"/>
    </location>
</feature>
<evidence type="ECO:0000313" key="3">
    <source>
        <dbReference type="Proteomes" id="UP001365846"/>
    </source>
</evidence>
<name>A0ABU8V9X5_9BURK</name>
<dbReference type="Proteomes" id="UP001365846">
    <property type="component" value="Unassembled WGS sequence"/>
</dbReference>